<feature type="domain" description="PAS" evidence="8">
    <location>
        <begin position="17"/>
        <end position="57"/>
    </location>
</feature>
<dbReference type="AlphaFoldDB" id="A0A2U2BWK6"/>
<feature type="domain" description="Response regulatory" evidence="7">
    <location>
        <begin position="489"/>
        <end position="606"/>
    </location>
</feature>
<dbReference type="InterPro" id="IPR001789">
    <property type="entry name" value="Sig_transdc_resp-reg_receiver"/>
</dbReference>
<dbReference type="Gene3D" id="3.30.565.10">
    <property type="entry name" value="Histidine kinase-like ATPase, C-terminal domain"/>
    <property type="match status" value="1"/>
</dbReference>
<dbReference type="Gene3D" id="1.10.287.130">
    <property type="match status" value="1"/>
</dbReference>
<gene>
    <name evidence="9" type="ORF">DDZ18_01995</name>
</gene>
<keyword evidence="4" id="KW-0902">Two-component regulatory system</keyword>
<dbReference type="SUPFAM" id="SSF55874">
    <property type="entry name" value="ATPase domain of HSP90 chaperone/DNA topoisomerase II/histidine kinase"/>
    <property type="match status" value="1"/>
</dbReference>
<dbReference type="GO" id="GO:0006355">
    <property type="term" value="P:regulation of DNA-templated transcription"/>
    <property type="evidence" value="ECO:0007669"/>
    <property type="project" value="InterPro"/>
</dbReference>
<sequence length="615" mass="64624">MTDPSRPTDAANPVDPRAVLDAMGDFVLVRDAAGRIRDVNAAFVAAFGGDRDDWLGRWFAIAPDGASGSGPRRYDAAMRTQAGAVWIEWSESPGPEGGSIAIGRDVTAEREARAAESEAARGKAMFFASVTHELRTPLSGALGAARLLADTPLKPDQASYLDAVKSSAAHALALIDDILDLSRLEAGRLELRAEPVDPRALVEDVCELLATRAAERGLTLAHAVDAGVPACIKADPHRLKQVVFNLAGNAVKFTETGGVLVTLLAREGRLRLTVRDTGPGIAKPDQARLFEHFERGAADRAGAAPGAGLGLAMVKRLADLMDGQIGVESEPGQGAAFWFDFPAEIEAGPPEARPLAGRTLIAASPDSIRREALLRQGEALGARVIAADRLEAARAALDKASEPIRTIVLDEAWAEHAVDLASAGDVRILVLARPSTKDRFAERPPGVDGWLVAPVRAASLAAFAGPETEDEAEEGWELAGAGAPLAGLAVLLAEDDPVNAMIARTVLERLGAAARHVQTGRAALEAAREDGFDAALLDLRMPEMDGRETAEAIRALPGEAGRLPLIALTANATEADRQACHDAGMDGFLTKPVDPDALRDQLAALCAPEKRARVG</sequence>
<dbReference type="Pfam" id="PF00989">
    <property type="entry name" value="PAS"/>
    <property type="match status" value="1"/>
</dbReference>
<dbReference type="InterPro" id="IPR005467">
    <property type="entry name" value="His_kinase_dom"/>
</dbReference>
<evidence type="ECO:0000259" key="7">
    <source>
        <dbReference type="PROSITE" id="PS50110"/>
    </source>
</evidence>
<evidence type="ECO:0000259" key="8">
    <source>
        <dbReference type="PROSITE" id="PS50112"/>
    </source>
</evidence>
<dbReference type="RefSeq" id="WP_109251676.1">
    <property type="nucleotide sequence ID" value="NZ_QEXV01000001.1"/>
</dbReference>
<evidence type="ECO:0000256" key="5">
    <source>
        <dbReference type="PROSITE-ProRule" id="PRU00169"/>
    </source>
</evidence>
<evidence type="ECO:0000256" key="2">
    <source>
        <dbReference type="ARBA" id="ARBA00012438"/>
    </source>
</evidence>
<dbReference type="PROSITE" id="PS50110">
    <property type="entry name" value="RESPONSE_REGULATORY"/>
    <property type="match status" value="1"/>
</dbReference>
<keyword evidence="10" id="KW-1185">Reference proteome</keyword>
<accession>A0A2U2BWK6</accession>
<dbReference type="CDD" id="cd17546">
    <property type="entry name" value="REC_hyHK_CKI1_RcsC-like"/>
    <property type="match status" value="1"/>
</dbReference>
<dbReference type="CDD" id="cd00130">
    <property type="entry name" value="PAS"/>
    <property type="match status" value="1"/>
</dbReference>
<dbReference type="InterPro" id="IPR003661">
    <property type="entry name" value="HisK_dim/P_dom"/>
</dbReference>
<organism evidence="9 10">
    <name type="scientific">Marinicauda salina</name>
    <dbReference type="NCBI Taxonomy" id="2135793"/>
    <lineage>
        <taxon>Bacteria</taxon>
        <taxon>Pseudomonadati</taxon>
        <taxon>Pseudomonadota</taxon>
        <taxon>Alphaproteobacteria</taxon>
        <taxon>Maricaulales</taxon>
        <taxon>Maricaulaceae</taxon>
        <taxon>Marinicauda</taxon>
    </lineage>
</organism>
<name>A0A2U2BWK6_9PROT</name>
<keyword evidence="9" id="KW-0418">Kinase</keyword>
<dbReference type="Pfam" id="PF00512">
    <property type="entry name" value="HisKA"/>
    <property type="match status" value="1"/>
</dbReference>
<dbReference type="PANTHER" id="PTHR45339:SF5">
    <property type="entry name" value="HISTIDINE KINASE"/>
    <property type="match status" value="1"/>
</dbReference>
<dbReference type="InterPro" id="IPR000014">
    <property type="entry name" value="PAS"/>
</dbReference>
<keyword evidence="3 5" id="KW-0597">Phosphoprotein</keyword>
<dbReference type="SMART" id="SM00091">
    <property type="entry name" value="PAS"/>
    <property type="match status" value="1"/>
</dbReference>
<dbReference type="SMART" id="SM00448">
    <property type="entry name" value="REC"/>
    <property type="match status" value="1"/>
</dbReference>
<dbReference type="InterPro" id="IPR036097">
    <property type="entry name" value="HisK_dim/P_sf"/>
</dbReference>
<dbReference type="Pfam" id="PF00072">
    <property type="entry name" value="Response_reg"/>
    <property type="match status" value="1"/>
</dbReference>
<protein>
    <recommendedName>
        <fullName evidence="2">histidine kinase</fullName>
        <ecNumber evidence="2">2.7.13.3</ecNumber>
    </recommendedName>
</protein>
<dbReference type="InterPro" id="IPR011006">
    <property type="entry name" value="CheY-like_superfamily"/>
</dbReference>
<dbReference type="Pfam" id="PF02518">
    <property type="entry name" value="HATPase_c"/>
    <property type="match status" value="1"/>
</dbReference>
<evidence type="ECO:0000313" key="10">
    <source>
        <dbReference type="Proteomes" id="UP000245168"/>
    </source>
</evidence>
<comment type="catalytic activity">
    <reaction evidence="1">
        <text>ATP + protein L-histidine = ADP + protein N-phospho-L-histidine.</text>
        <dbReference type="EC" id="2.7.13.3"/>
    </reaction>
</comment>
<dbReference type="InterPro" id="IPR036890">
    <property type="entry name" value="HATPase_C_sf"/>
</dbReference>
<dbReference type="PRINTS" id="PR00344">
    <property type="entry name" value="BCTRLSENSOR"/>
</dbReference>
<dbReference type="GO" id="GO:0000155">
    <property type="term" value="F:phosphorelay sensor kinase activity"/>
    <property type="evidence" value="ECO:0007669"/>
    <property type="project" value="InterPro"/>
</dbReference>
<dbReference type="InterPro" id="IPR035965">
    <property type="entry name" value="PAS-like_dom_sf"/>
</dbReference>
<reference evidence="10" key="1">
    <citation type="submission" date="2018-05" db="EMBL/GenBank/DDBJ databases">
        <authorList>
            <person name="Liu B.-T."/>
        </authorList>
    </citation>
    <scope>NUCLEOTIDE SEQUENCE [LARGE SCALE GENOMIC DNA]</scope>
    <source>
        <strain evidence="10">WD6-1</strain>
    </source>
</reference>
<dbReference type="Gene3D" id="3.40.50.2300">
    <property type="match status" value="1"/>
</dbReference>
<dbReference type="FunFam" id="3.30.565.10:FF:000010">
    <property type="entry name" value="Sensor histidine kinase RcsC"/>
    <property type="match status" value="1"/>
</dbReference>
<dbReference type="CDD" id="cd00082">
    <property type="entry name" value="HisKA"/>
    <property type="match status" value="1"/>
</dbReference>
<dbReference type="EC" id="2.7.13.3" evidence="2"/>
<evidence type="ECO:0000313" key="9">
    <source>
        <dbReference type="EMBL" id="PWE18401.1"/>
    </source>
</evidence>
<feature type="modified residue" description="4-aspartylphosphate" evidence="5">
    <location>
        <position position="538"/>
    </location>
</feature>
<dbReference type="EMBL" id="QEXV01000001">
    <property type="protein sequence ID" value="PWE18401.1"/>
    <property type="molecule type" value="Genomic_DNA"/>
</dbReference>
<dbReference type="SUPFAM" id="SSF55785">
    <property type="entry name" value="PYP-like sensor domain (PAS domain)"/>
    <property type="match status" value="1"/>
</dbReference>
<dbReference type="PANTHER" id="PTHR45339">
    <property type="entry name" value="HYBRID SIGNAL TRANSDUCTION HISTIDINE KINASE J"/>
    <property type="match status" value="1"/>
</dbReference>
<keyword evidence="9" id="KW-0808">Transferase</keyword>
<dbReference type="InterPro" id="IPR013767">
    <property type="entry name" value="PAS_fold"/>
</dbReference>
<dbReference type="SMART" id="SM00387">
    <property type="entry name" value="HATPase_c"/>
    <property type="match status" value="1"/>
</dbReference>
<evidence type="ECO:0000256" key="3">
    <source>
        <dbReference type="ARBA" id="ARBA00022553"/>
    </source>
</evidence>
<dbReference type="InterPro" id="IPR003594">
    <property type="entry name" value="HATPase_dom"/>
</dbReference>
<dbReference type="Proteomes" id="UP000245168">
    <property type="component" value="Unassembled WGS sequence"/>
</dbReference>
<comment type="caution">
    <text evidence="9">The sequence shown here is derived from an EMBL/GenBank/DDBJ whole genome shotgun (WGS) entry which is preliminary data.</text>
</comment>
<dbReference type="SMART" id="SM00388">
    <property type="entry name" value="HisKA"/>
    <property type="match status" value="1"/>
</dbReference>
<proteinExistence type="predicted"/>
<evidence type="ECO:0000256" key="4">
    <source>
        <dbReference type="ARBA" id="ARBA00023012"/>
    </source>
</evidence>
<dbReference type="PROSITE" id="PS50109">
    <property type="entry name" value="HIS_KIN"/>
    <property type="match status" value="1"/>
</dbReference>
<dbReference type="SUPFAM" id="SSF47384">
    <property type="entry name" value="Homodimeric domain of signal transducing histidine kinase"/>
    <property type="match status" value="1"/>
</dbReference>
<evidence type="ECO:0000259" key="6">
    <source>
        <dbReference type="PROSITE" id="PS50109"/>
    </source>
</evidence>
<dbReference type="OrthoDB" id="9774458at2"/>
<feature type="domain" description="Histidine kinase" evidence="6">
    <location>
        <begin position="129"/>
        <end position="345"/>
    </location>
</feature>
<dbReference type="InterPro" id="IPR004358">
    <property type="entry name" value="Sig_transdc_His_kin-like_C"/>
</dbReference>
<dbReference type="SUPFAM" id="SSF52172">
    <property type="entry name" value="CheY-like"/>
    <property type="match status" value="1"/>
</dbReference>
<dbReference type="PROSITE" id="PS50112">
    <property type="entry name" value="PAS"/>
    <property type="match status" value="1"/>
</dbReference>
<evidence type="ECO:0000256" key="1">
    <source>
        <dbReference type="ARBA" id="ARBA00000085"/>
    </source>
</evidence>
<dbReference type="Gene3D" id="3.30.450.20">
    <property type="entry name" value="PAS domain"/>
    <property type="match status" value="1"/>
</dbReference>